<dbReference type="Pfam" id="PF22083">
    <property type="entry name" value="I-HmuI_NUMOD-like"/>
    <property type="match status" value="1"/>
</dbReference>
<name>A0A0D3MSX6_9CAUD</name>
<evidence type="ECO:0000259" key="1">
    <source>
        <dbReference type="Pfam" id="PF22083"/>
    </source>
</evidence>
<reference evidence="2 3" key="1">
    <citation type="journal article" date="2015" name="Appl. Environ. Microbiol.">
        <title>Lactococcal 949 group phages recognize a carbohydrate receptor on the host cell surface.</title>
        <authorList>
            <person name="Mahony J."/>
            <person name="Randazzo W."/>
            <person name="Neve H."/>
            <person name="Settanni L."/>
            <person name="van Sinderen D."/>
        </authorList>
    </citation>
    <scope>NUCLEOTIDE SEQUENCE [LARGE SCALE GENOMIC DNA]</scope>
    <source>
        <strain evidence="2">WRP3</strain>
    </source>
</reference>
<dbReference type="OrthoDB" id="16085at10239"/>
<evidence type="ECO:0000313" key="2">
    <source>
        <dbReference type="EMBL" id="AIX12630.1"/>
    </source>
</evidence>
<feature type="domain" description="DNA endonuclease I-HmuI-like NUMOD-like" evidence="1">
    <location>
        <begin position="182"/>
        <end position="223"/>
    </location>
</feature>
<accession>A0A0D3MSX6</accession>
<gene>
    <name evidence="2" type="ORF">WRP3_127</name>
</gene>
<dbReference type="KEGG" id="vg:24722393"/>
<dbReference type="InterPro" id="IPR036388">
    <property type="entry name" value="WH-like_DNA-bd_sf"/>
</dbReference>
<proteinExistence type="predicted"/>
<dbReference type="InterPro" id="IPR054307">
    <property type="entry name" value="I-HmuI_NUMOD-like"/>
</dbReference>
<dbReference type="SUPFAM" id="SSF64496">
    <property type="entry name" value="DNA-binding domain of intron-encoded endonucleases"/>
    <property type="match status" value="2"/>
</dbReference>
<organism evidence="2 3">
    <name type="scientific">Lactococcus phage WRP3</name>
    <dbReference type="NCBI Taxonomy" id="1560313"/>
    <lineage>
        <taxon>Viruses</taxon>
        <taxon>Duplodnaviria</taxon>
        <taxon>Heunggongvirae</taxon>
        <taxon>Uroviricota</taxon>
        <taxon>Caudoviricetes</taxon>
        <taxon>Audreyjarvisvirus</taxon>
        <taxon>Audreyjarvisvirus WRP3</taxon>
    </lineage>
</organism>
<sequence length="232" mass="26911">MKIIGSRTYENILYKRIFTIHKGMLGRCYNPNDTSYSTYGAKGVTVDEHWHNLDNFIEDIDKIDGFDYNKFIKAEIQLDKDFKQIGVKNKVYSLNTCVFLSRSDNCGNRNNNQDMIIIDPDGNKYESRNREKFCREHNLDTRHAHAVLQGKNPHHKGWQFFYKETFNPANVVLKQIILGTNSDGDEFLFNNISTFAKEQNLSAPNISMVLSGKNKTHKGWTFKIIQKGFTIQ</sequence>
<evidence type="ECO:0000313" key="3">
    <source>
        <dbReference type="Proteomes" id="UP000032686"/>
    </source>
</evidence>
<dbReference type="GO" id="GO:0004519">
    <property type="term" value="F:endonuclease activity"/>
    <property type="evidence" value="ECO:0007669"/>
    <property type="project" value="UniProtKB-KW"/>
</dbReference>
<dbReference type="RefSeq" id="YP_009147784.1">
    <property type="nucleotide sequence ID" value="NC_027341.1"/>
</dbReference>
<keyword evidence="2" id="KW-0540">Nuclease</keyword>
<protein>
    <submittedName>
        <fullName evidence="2">HTH homing endonuclease</fullName>
    </submittedName>
</protein>
<keyword evidence="2" id="KW-0378">Hydrolase</keyword>
<keyword evidence="3" id="KW-1185">Reference proteome</keyword>
<dbReference type="GeneID" id="24722393"/>
<dbReference type="EMBL" id="KM677185">
    <property type="protein sequence ID" value="AIX12630.1"/>
    <property type="molecule type" value="Genomic_DNA"/>
</dbReference>
<dbReference type="Gene3D" id="1.10.10.10">
    <property type="entry name" value="Winged helix-like DNA-binding domain superfamily/Winged helix DNA-binding domain"/>
    <property type="match status" value="2"/>
</dbReference>
<dbReference type="Proteomes" id="UP000032686">
    <property type="component" value="Segment"/>
</dbReference>
<keyword evidence="2" id="KW-0255">Endonuclease</keyword>